<dbReference type="Pfam" id="PF02518">
    <property type="entry name" value="HATPase_c"/>
    <property type="match status" value="1"/>
</dbReference>
<dbReference type="Gene3D" id="1.10.287.130">
    <property type="match status" value="1"/>
</dbReference>
<dbReference type="Pfam" id="PF17203">
    <property type="entry name" value="sCache_3_2"/>
    <property type="match status" value="1"/>
</dbReference>
<evidence type="ECO:0000256" key="9">
    <source>
        <dbReference type="ARBA" id="ARBA00022777"/>
    </source>
</evidence>
<feature type="domain" description="PAS" evidence="16">
    <location>
        <begin position="211"/>
        <end position="251"/>
    </location>
</feature>
<keyword evidence="7 14" id="KW-0812">Transmembrane</keyword>
<feature type="transmembrane region" description="Helical" evidence="14">
    <location>
        <begin position="174"/>
        <end position="193"/>
    </location>
</feature>
<dbReference type="InterPro" id="IPR005467">
    <property type="entry name" value="His_kinase_dom"/>
</dbReference>
<evidence type="ECO:0000256" key="3">
    <source>
        <dbReference type="ARBA" id="ARBA00012438"/>
    </source>
</evidence>
<evidence type="ECO:0000256" key="8">
    <source>
        <dbReference type="ARBA" id="ARBA00022741"/>
    </source>
</evidence>
<keyword evidence="12" id="KW-0902">Two-component regulatory system</keyword>
<comment type="caution">
    <text evidence="17">The sequence shown here is derived from an EMBL/GenBank/DDBJ whole genome shotgun (WGS) entry which is preliminary data.</text>
</comment>
<evidence type="ECO:0000256" key="1">
    <source>
        <dbReference type="ARBA" id="ARBA00000085"/>
    </source>
</evidence>
<accession>A0A4R3MTR5</accession>
<comment type="catalytic activity">
    <reaction evidence="1">
        <text>ATP + protein L-histidine = ADP + protein N-phospho-L-histidine.</text>
        <dbReference type="EC" id="2.7.13.3"/>
    </reaction>
</comment>
<dbReference type="InterPro" id="IPR016120">
    <property type="entry name" value="Sig_transdc_His_kin_SpoOB"/>
</dbReference>
<dbReference type="PROSITE" id="PS50112">
    <property type="entry name" value="PAS"/>
    <property type="match status" value="1"/>
</dbReference>
<keyword evidence="9 17" id="KW-0418">Kinase</keyword>
<dbReference type="SMART" id="SM00091">
    <property type="entry name" value="PAS"/>
    <property type="match status" value="1"/>
</dbReference>
<keyword evidence="18" id="KW-1185">Reference proteome</keyword>
<dbReference type="PROSITE" id="PS50109">
    <property type="entry name" value="HIS_KIN"/>
    <property type="match status" value="1"/>
</dbReference>
<gene>
    <name evidence="17" type="ORF">EDD68_12219</name>
</gene>
<comment type="subcellular location">
    <subcellularLocation>
        <location evidence="2">Cell membrane</location>
        <topology evidence="2">Multi-pass membrane protein</topology>
    </subcellularLocation>
</comment>
<dbReference type="FunFam" id="3.30.450.20:FF:000018">
    <property type="entry name" value="Sensor histidine kinase DcuS"/>
    <property type="match status" value="1"/>
</dbReference>
<evidence type="ECO:0000256" key="11">
    <source>
        <dbReference type="ARBA" id="ARBA00022989"/>
    </source>
</evidence>
<dbReference type="InterPro" id="IPR035965">
    <property type="entry name" value="PAS-like_dom_sf"/>
</dbReference>
<feature type="transmembrane region" description="Helical" evidence="14">
    <location>
        <begin position="12"/>
        <end position="33"/>
    </location>
</feature>
<keyword evidence="10" id="KW-0067">ATP-binding</keyword>
<dbReference type="OrthoDB" id="9792686at2"/>
<keyword evidence="13 14" id="KW-0472">Membrane</keyword>
<keyword evidence="8" id="KW-0547">Nucleotide-binding</keyword>
<dbReference type="Proteomes" id="UP000294650">
    <property type="component" value="Unassembled WGS sequence"/>
</dbReference>
<dbReference type="RefSeq" id="WP_132372692.1">
    <property type="nucleotide sequence ID" value="NZ_SMAN01000022.1"/>
</dbReference>
<dbReference type="EC" id="2.7.13.3" evidence="3"/>
<dbReference type="InterPro" id="IPR029151">
    <property type="entry name" value="Sensor-like_sf"/>
</dbReference>
<dbReference type="SMART" id="SM00387">
    <property type="entry name" value="HATPase_c"/>
    <property type="match status" value="1"/>
</dbReference>
<evidence type="ECO:0000313" key="17">
    <source>
        <dbReference type="EMBL" id="TCT18256.1"/>
    </source>
</evidence>
<dbReference type="AlphaFoldDB" id="A0A4R3MTR5"/>
<dbReference type="PANTHER" id="PTHR43547">
    <property type="entry name" value="TWO-COMPONENT HISTIDINE KINASE"/>
    <property type="match status" value="1"/>
</dbReference>
<dbReference type="EMBL" id="SMAN01000022">
    <property type="protein sequence ID" value="TCT18256.1"/>
    <property type="molecule type" value="Genomic_DNA"/>
</dbReference>
<evidence type="ECO:0000256" key="14">
    <source>
        <dbReference type="SAM" id="Phobius"/>
    </source>
</evidence>
<evidence type="ECO:0000256" key="4">
    <source>
        <dbReference type="ARBA" id="ARBA00022475"/>
    </source>
</evidence>
<dbReference type="SUPFAM" id="SSF55785">
    <property type="entry name" value="PYP-like sensor domain (PAS domain)"/>
    <property type="match status" value="1"/>
</dbReference>
<evidence type="ECO:0000256" key="10">
    <source>
        <dbReference type="ARBA" id="ARBA00022840"/>
    </source>
</evidence>
<evidence type="ECO:0000256" key="7">
    <source>
        <dbReference type="ARBA" id="ARBA00022692"/>
    </source>
</evidence>
<dbReference type="CDD" id="cd16915">
    <property type="entry name" value="HATPase_DpiB-CitA-like"/>
    <property type="match status" value="1"/>
</dbReference>
<evidence type="ECO:0000256" key="12">
    <source>
        <dbReference type="ARBA" id="ARBA00023012"/>
    </source>
</evidence>
<proteinExistence type="predicted"/>
<name>A0A4R3MTR5_9BACI</name>
<dbReference type="SUPFAM" id="SSF55874">
    <property type="entry name" value="ATPase domain of HSP90 chaperone/DNA topoisomerase II/histidine kinase"/>
    <property type="match status" value="1"/>
</dbReference>
<dbReference type="GO" id="GO:0000155">
    <property type="term" value="F:phosphorelay sensor kinase activity"/>
    <property type="evidence" value="ECO:0007669"/>
    <property type="project" value="InterPro"/>
</dbReference>
<dbReference type="PRINTS" id="PR00344">
    <property type="entry name" value="BCTRLSENSOR"/>
</dbReference>
<dbReference type="CDD" id="cd00130">
    <property type="entry name" value="PAS"/>
    <property type="match status" value="1"/>
</dbReference>
<dbReference type="SUPFAM" id="SSF103190">
    <property type="entry name" value="Sensory domain-like"/>
    <property type="match status" value="1"/>
</dbReference>
<evidence type="ECO:0000256" key="13">
    <source>
        <dbReference type="ARBA" id="ARBA00023136"/>
    </source>
</evidence>
<dbReference type="Pfam" id="PF13426">
    <property type="entry name" value="PAS_9"/>
    <property type="match status" value="1"/>
</dbReference>
<dbReference type="GO" id="GO:0005524">
    <property type="term" value="F:ATP binding"/>
    <property type="evidence" value="ECO:0007669"/>
    <property type="project" value="UniProtKB-KW"/>
</dbReference>
<dbReference type="PANTHER" id="PTHR43547:SF3">
    <property type="entry name" value="SENSOR PROTEIN CITS"/>
    <property type="match status" value="1"/>
</dbReference>
<dbReference type="InterPro" id="IPR033463">
    <property type="entry name" value="sCache_3"/>
</dbReference>
<feature type="domain" description="Histidine kinase" evidence="15">
    <location>
        <begin position="421"/>
        <end position="527"/>
    </location>
</feature>
<sequence>MAKQMSLQTKILTLIVSLVIFVTALLTVINSYIEYNQTKEYIGDRALNVATTISFMPEVIEAFETEKPSEIIQPIAERIREKIGAEFIVVGNTESIRYSHPQPYKIGRKMVGGDNDLALIHGQYYKSEAVGSLGPSLRGKAPIFNDEGEIIGIVSVGFMQEDIRDMVFDRVMKISAMSLFVLGLGVVGGIFLTKSIRKDMMGLEPHEIASLYRDRKAVLRSIKEGIIAIDREGRITIMNHSARKMLGLTEDAKYKHIEEVLPNTKMYDVLKSGKPDADEEIMLKDKVVIVNRTPIFEGDDVVGVVASFRDKTEIQEMLNTLSEVKNYSEDLRAQTHEYTNKLYVLSGLLQLGRYDEAIALLQEESEQHNIQTRTLFSNIEDQTVQAILLGKLGKASEKKIDFLIDENSSLAPLPEHISMSKLITILGNLLDNAMEAVSQRQDKQVTFFATDLGHDIIFEISDHGPGVSEEIEEQMFERGFSTKGSSRNRGYGLWNVREVVRDLGGSIEVKSKRDEGAVFTVYLPKQVMNVKEGS</sequence>
<keyword evidence="4" id="KW-1003">Cell membrane</keyword>
<keyword evidence="5" id="KW-0597">Phosphoprotein</keyword>
<dbReference type="InterPro" id="IPR000014">
    <property type="entry name" value="PAS"/>
</dbReference>
<organism evidence="17 18">
    <name type="scientific">Melghiribacillus thermohalophilus</name>
    <dbReference type="NCBI Taxonomy" id="1324956"/>
    <lineage>
        <taxon>Bacteria</taxon>
        <taxon>Bacillati</taxon>
        <taxon>Bacillota</taxon>
        <taxon>Bacilli</taxon>
        <taxon>Bacillales</taxon>
        <taxon>Bacillaceae</taxon>
        <taxon>Melghiribacillus</taxon>
    </lineage>
</organism>
<dbReference type="Pfam" id="PF14689">
    <property type="entry name" value="SPOB_a"/>
    <property type="match status" value="1"/>
</dbReference>
<evidence type="ECO:0000256" key="5">
    <source>
        <dbReference type="ARBA" id="ARBA00022553"/>
    </source>
</evidence>
<evidence type="ECO:0000313" key="18">
    <source>
        <dbReference type="Proteomes" id="UP000294650"/>
    </source>
</evidence>
<dbReference type="GO" id="GO:0005886">
    <property type="term" value="C:plasma membrane"/>
    <property type="evidence" value="ECO:0007669"/>
    <property type="project" value="UniProtKB-SubCell"/>
</dbReference>
<dbReference type="Gene3D" id="3.30.565.10">
    <property type="entry name" value="Histidine kinase-like ATPase, C-terminal domain"/>
    <property type="match status" value="1"/>
</dbReference>
<dbReference type="NCBIfam" id="TIGR00229">
    <property type="entry name" value="sensory_box"/>
    <property type="match status" value="1"/>
</dbReference>
<evidence type="ECO:0000256" key="6">
    <source>
        <dbReference type="ARBA" id="ARBA00022679"/>
    </source>
</evidence>
<dbReference type="InterPro" id="IPR003594">
    <property type="entry name" value="HATPase_dom"/>
</dbReference>
<reference evidence="17 18" key="1">
    <citation type="submission" date="2019-03" db="EMBL/GenBank/DDBJ databases">
        <title>Genomic Encyclopedia of Type Strains, Phase IV (KMG-IV): sequencing the most valuable type-strain genomes for metagenomic binning, comparative biology and taxonomic classification.</title>
        <authorList>
            <person name="Goeker M."/>
        </authorList>
    </citation>
    <scope>NUCLEOTIDE SEQUENCE [LARGE SCALE GENOMIC DNA]</scope>
    <source>
        <strain evidence="17 18">DSM 25894</strain>
    </source>
</reference>
<dbReference type="Gene3D" id="3.30.450.20">
    <property type="entry name" value="PAS domain"/>
    <property type="match status" value="2"/>
</dbReference>
<dbReference type="InterPro" id="IPR039506">
    <property type="entry name" value="SPOB_a"/>
</dbReference>
<dbReference type="InterPro" id="IPR004358">
    <property type="entry name" value="Sig_transdc_His_kin-like_C"/>
</dbReference>
<keyword evidence="6" id="KW-0808">Transferase</keyword>
<dbReference type="SUPFAM" id="SSF55890">
    <property type="entry name" value="Sporulation response regulatory protein Spo0B"/>
    <property type="match status" value="1"/>
</dbReference>
<evidence type="ECO:0000259" key="16">
    <source>
        <dbReference type="PROSITE" id="PS50112"/>
    </source>
</evidence>
<evidence type="ECO:0000256" key="2">
    <source>
        <dbReference type="ARBA" id="ARBA00004651"/>
    </source>
</evidence>
<evidence type="ECO:0000259" key="15">
    <source>
        <dbReference type="PROSITE" id="PS50109"/>
    </source>
</evidence>
<dbReference type="InterPro" id="IPR036890">
    <property type="entry name" value="HATPase_C_sf"/>
</dbReference>
<protein>
    <recommendedName>
        <fullName evidence="3">histidine kinase</fullName>
        <ecNumber evidence="3">2.7.13.3</ecNumber>
    </recommendedName>
</protein>
<keyword evidence="11 14" id="KW-1133">Transmembrane helix</keyword>